<feature type="transmembrane region" description="Helical" evidence="9">
    <location>
        <begin position="284"/>
        <end position="309"/>
    </location>
</feature>
<evidence type="ECO:0000256" key="9">
    <source>
        <dbReference type="RuleBase" id="RU362122"/>
    </source>
</evidence>
<evidence type="ECO:0000313" key="10">
    <source>
        <dbReference type="EMBL" id="MBF2229337.1"/>
    </source>
</evidence>
<feature type="transmembrane region" description="Helical" evidence="9">
    <location>
        <begin position="200"/>
        <end position="219"/>
    </location>
</feature>
<feature type="transmembrane region" description="Helical" evidence="9">
    <location>
        <begin position="82"/>
        <end position="101"/>
    </location>
</feature>
<evidence type="ECO:0000313" key="11">
    <source>
        <dbReference type="EMBL" id="MBF9303404.1"/>
    </source>
</evidence>
<dbReference type="GO" id="GO:0005304">
    <property type="term" value="F:L-valine transmembrane transporter activity"/>
    <property type="evidence" value="ECO:0007669"/>
    <property type="project" value="TreeGrafter"/>
</dbReference>
<dbReference type="Pfam" id="PF05525">
    <property type="entry name" value="Branch_AA_trans"/>
    <property type="match status" value="1"/>
</dbReference>
<keyword evidence="3 9" id="KW-0813">Transport</keyword>
<feature type="transmembrane region" description="Helical" evidence="9">
    <location>
        <begin position="376"/>
        <end position="397"/>
    </location>
</feature>
<gene>
    <name evidence="11" type="primary">brnQ</name>
    <name evidence="10" type="ORF">H3963_02540</name>
    <name evidence="11" type="ORF">I3V53_04790</name>
</gene>
<dbReference type="InterPro" id="IPR004685">
    <property type="entry name" value="Brnchd-chn_aa_trnsp_Livcs"/>
</dbReference>
<dbReference type="GeneID" id="50017613"/>
<dbReference type="EMBL" id="JADPYN010000006">
    <property type="protein sequence ID" value="MBF9303404.1"/>
    <property type="molecule type" value="Genomic_DNA"/>
</dbReference>
<evidence type="ECO:0000256" key="5">
    <source>
        <dbReference type="ARBA" id="ARBA00022692"/>
    </source>
</evidence>
<feature type="transmembrane region" description="Helical" evidence="9">
    <location>
        <begin position="121"/>
        <end position="141"/>
    </location>
</feature>
<dbReference type="AlphaFoldDB" id="A0A8I0W657"/>
<reference evidence="10" key="1">
    <citation type="submission" date="2020-08" db="EMBL/GenBank/DDBJ databases">
        <title>Changes in the skin microbiome associated with squamous cell carcinoma in transplant recipients.</title>
        <authorList>
            <person name="Zaugg J."/>
            <person name="Krueger A."/>
            <person name="Lachner N."/>
        </authorList>
    </citation>
    <scope>NUCLEOTIDE SEQUENCE</scope>
    <source>
        <strain evidence="10">R5988</strain>
    </source>
</reference>
<dbReference type="GO" id="GO:0015188">
    <property type="term" value="F:L-isoleucine transmembrane transporter activity"/>
    <property type="evidence" value="ECO:0007669"/>
    <property type="project" value="TreeGrafter"/>
</dbReference>
<keyword evidence="6 9" id="KW-0029">Amino-acid transport</keyword>
<feature type="transmembrane region" description="Helical" evidence="9">
    <location>
        <begin position="12"/>
        <end position="30"/>
    </location>
</feature>
<sequence length="453" mass="49178">MMKNKLTLKENLFIGSMLFGLFFGAGNLIFPIHLGQTAGSNVWTANLGFLITAIGLPFLGIIAIGVSKTNGVFEISSRISKIYGYLFTIGLYLVIGPFFALPRLATTSFEIAFSPFISSGTAQALLPIFSILFFGVAWLFSRKPSKILDYIGKFLNPVFLILLGIVVVLAFIRPMGGISHAPVSADYSNSVLLKGFIDGYNTLDALASLAFGIIIVTTIKKLGITNPNTIAKETLKSGTISIIAMGVIYTLLALMGTMSLGRFKVSENGGIALAQIAQHYLGDYGIIILSLIIIVACLKTAIGLITAFSETFTELFPKSNYLWLATGVSILACIFANVGLTKIIMYSTPVLMFIYPLAITLILLALLSPLFKHSKIVYRFTTLFTMVAAFVDGVKASPEFFVNTKFAQTIIGFGENYLPFFNIGMGWIVPAFFGFIIGIIVYFMTAKKSSHVQ</sequence>
<keyword evidence="4" id="KW-1003">Cell membrane</keyword>
<feature type="transmembrane region" description="Helical" evidence="9">
    <location>
        <begin position="417"/>
        <end position="443"/>
    </location>
</feature>
<comment type="function">
    <text evidence="9">Component of the transport system for branched-chain amino acids.</text>
</comment>
<dbReference type="EMBL" id="JACGQI010000002">
    <property type="protein sequence ID" value="MBF2229337.1"/>
    <property type="molecule type" value="Genomic_DNA"/>
</dbReference>
<dbReference type="NCBIfam" id="TIGR00796">
    <property type="entry name" value="livcs"/>
    <property type="match status" value="1"/>
</dbReference>
<evidence type="ECO:0000256" key="8">
    <source>
        <dbReference type="ARBA" id="ARBA00023136"/>
    </source>
</evidence>
<feature type="transmembrane region" description="Helical" evidence="9">
    <location>
        <begin position="321"/>
        <end position="340"/>
    </location>
</feature>
<comment type="similarity">
    <text evidence="2 9">Belongs to the branched chain amino acid transporter family.</text>
</comment>
<dbReference type="PANTHER" id="PTHR30588">
    <property type="entry name" value="BRANCHED-CHAIN AMINO ACID TRANSPORT SYSTEM 2 CARRIER PROTEIN"/>
    <property type="match status" value="1"/>
</dbReference>
<dbReference type="GO" id="GO:0005886">
    <property type="term" value="C:plasma membrane"/>
    <property type="evidence" value="ECO:0007669"/>
    <property type="project" value="UniProtKB-SubCell"/>
</dbReference>
<protein>
    <recommendedName>
        <fullName evidence="9">Branched-chain amino acid transport system carrier protein</fullName>
    </recommendedName>
</protein>
<feature type="transmembrane region" description="Helical" evidence="9">
    <location>
        <begin position="346"/>
        <end position="367"/>
    </location>
</feature>
<dbReference type="GO" id="GO:0015820">
    <property type="term" value="P:L-leucine transport"/>
    <property type="evidence" value="ECO:0007669"/>
    <property type="project" value="TreeGrafter"/>
</dbReference>
<evidence type="ECO:0000256" key="3">
    <source>
        <dbReference type="ARBA" id="ARBA00022448"/>
    </source>
</evidence>
<evidence type="ECO:0000313" key="12">
    <source>
        <dbReference type="Proteomes" id="UP000622362"/>
    </source>
</evidence>
<dbReference type="GO" id="GO:0015818">
    <property type="term" value="P:isoleucine transport"/>
    <property type="evidence" value="ECO:0007669"/>
    <property type="project" value="TreeGrafter"/>
</dbReference>
<reference evidence="11" key="2">
    <citation type="submission" date="2020-11" db="EMBL/GenBank/DDBJ databases">
        <title>Molecular epidemiology and genomic profiles of multidrug-resistant bacteria collected from clinical sources in South Africa.</title>
        <authorList>
            <person name="Asante J."/>
            <person name="Amoako D.G."/>
        </authorList>
    </citation>
    <scope>NUCLEOTIDE SEQUENCE</scope>
    <source>
        <strain evidence="11">C68</strain>
    </source>
</reference>
<evidence type="ECO:0000256" key="6">
    <source>
        <dbReference type="ARBA" id="ARBA00022970"/>
    </source>
</evidence>
<accession>A0A8I0W657</accession>
<feature type="transmembrane region" description="Helical" evidence="9">
    <location>
        <begin position="240"/>
        <end position="260"/>
    </location>
</feature>
<comment type="caution">
    <text evidence="11">The sequence shown here is derived from an EMBL/GenBank/DDBJ whole genome shotgun (WGS) entry which is preliminary data.</text>
</comment>
<evidence type="ECO:0000256" key="7">
    <source>
        <dbReference type="ARBA" id="ARBA00022989"/>
    </source>
</evidence>
<keyword evidence="7 9" id="KW-1133">Transmembrane helix</keyword>
<dbReference type="RefSeq" id="WP_002437758.1">
    <property type="nucleotide sequence ID" value="NZ_AP019721.1"/>
</dbReference>
<keyword evidence="8 9" id="KW-0472">Membrane</keyword>
<dbReference type="Proteomes" id="UP000648077">
    <property type="component" value="Unassembled WGS sequence"/>
</dbReference>
<evidence type="ECO:0000256" key="2">
    <source>
        <dbReference type="ARBA" id="ARBA00008540"/>
    </source>
</evidence>
<feature type="transmembrane region" description="Helical" evidence="9">
    <location>
        <begin position="42"/>
        <end position="66"/>
    </location>
</feature>
<evidence type="ECO:0000256" key="1">
    <source>
        <dbReference type="ARBA" id="ARBA00004651"/>
    </source>
</evidence>
<name>A0A8I0W657_STAEP</name>
<dbReference type="GO" id="GO:0015190">
    <property type="term" value="F:L-leucine transmembrane transporter activity"/>
    <property type="evidence" value="ECO:0007669"/>
    <property type="project" value="TreeGrafter"/>
</dbReference>
<feature type="transmembrane region" description="Helical" evidence="9">
    <location>
        <begin position="153"/>
        <end position="172"/>
    </location>
</feature>
<comment type="subcellular location">
    <subcellularLocation>
        <location evidence="1 9">Cell membrane</location>
        <topology evidence="1 9">Multi-pass membrane protein</topology>
    </subcellularLocation>
</comment>
<proteinExistence type="inferred from homology"/>
<dbReference type="PANTHER" id="PTHR30588:SF0">
    <property type="entry name" value="BRANCHED-CHAIN AMINO ACID PERMEASE BRNQ"/>
    <property type="match status" value="1"/>
</dbReference>
<dbReference type="Proteomes" id="UP000622362">
    <property type="component" value="Unassembled WGS sequence"/>
</dbReference>
<keyword evidence="5 9" id="KW-0812">Transmembrane</keyword>
<evidence type="ECO:0000256" key="4">
    <source>
        <dbReference type="ARBA" id="ARBA00022475"/>
    </source>
</evidence>
<organism evidence="11 12">
    <name type="scientific">Staphylococcus epidermidis</name>
    <dbReference type="NCBI Taxonomy" id="1282"/>
    <lineage>
        <taxon>Bacteria</taxon>
        <taxon>Bacillati</taxon>
        <taxon>Bacillota</taxon>
        <taxon>Bacilli</taxon>
        <taxon>Bacillales</taxon>
        <taxon>Staphylococcaceae</taxon>
        <taxon>Staphylococcus</taxon>
    </lineage>
</organism>